<feature type="domain" description="Aminotransferase class I/classII large" evidence="8">
    <location>
        <begin position="25"/>
        <end position="375"/>
    </location>
</feature>
<dbReference type="Gene3D" id="3.40.640.10">
    <property type="entry name" value="Type I PLP-dependent aspartate aminotransferase-like (Major domain)"/>
    <property type="match status" value="1"/>
</dbReference>
<keyword evidence="3 7" id="KW-0032">Aminotransferase</keyword>
<keyword evidence="10" id="KW-1185">Reference proteome</keyword>
<proteinExistence type="inferred from homology"/>
<dbReference type="NCBIfam" id="NF004770">
    <property type="entry name" value="PRK06108.1"/>
    <property type="match status" value="1"/>
</dbReference>
<keyword evidence="4 7" id="KW-0808">Transferase</keyword>
<dbReference type="EC" id="2.6.1.-" evidence="7"/>
<comment type="caution">
    <text evidence="9">The sequence shown here is derived from an EMBL/GenBank/DDBJ whole genome shotgun (WGS) entry which is preliminary data.</text>
</comment>
<accession>A0ABT6N4R3</accession>
<evidence type="ECO:0000256" key="6">
    <source>
        <dbReference type="ARBA" id="ARBA00049185"/>
    </source>
</evidence>
<reference evidence="9" key="1">
    <citation type="submission" date="2023-04" db="EMBL/GenBank/DDBJ databases">
        <title>Sphingomonas sp. MAHUQ-71 isolated from rice field.</title>
        <authorList>
            <person name="Huq M.A."/>
        </authorList>
    </citation>
    <scope>NUCLEOTIDE SEQUENCE</scope>
    <source>
        <strain evidence="9">MAHUQ-71</strain>
    </source>
</reference>
<evidence type="ECO:0000313" key="9">
    <source>
        <dbReference type="EMBL" id="MDH7640009.1"/>
    </source>
</evidence>
<dbReference type="InterPro" id="IPR015424">
    <property type="entry name" value="PyrdxlP-dep_Trfase"/>
</dbReference>
<evidence type="ECO:0000256" key="5">
    <source>
        <dbReference type="ARBA" id="ARBA00022898"/>
    </source>
</evidence>
<evidence type="ECO:0000256" key="1">
    <source>
        <dbReference type="ARBA" id="ARBA00001933"/>
    </source>
</evidence>
<evidence type="ECO:0000313" key="10">
    <source>
        <dbReference type="Proteomes" id="UP001160625"/>
    </source>
</evidence>
<dbReference type="PROSITE" id="PS00105">
    <property type="entry name" value="AA_TRANSFER_CLASS_1"/>
    <property type="match status" value="1"/>
</dbReference>
<dbReference type="Proteomes" id="UP001160625">
    <property type="component" value="Unassembled WGS sequence"/>
</dbReference>
<evidence type="ECO:0000256" key="7">
    <source>
        <dbReference type="RuleBase" id="RU000481"/>
    </source>
</evidence>
<protein>
    <recommendedName>
        <fullName evidence="7">Aminotransferase</fullName>
        <ecNumber evidence="7">2.6.1.-</ecNumber>
    </recommendedName>
</protein>
<sequence length="380" mass="40460">MRPLATELPGSLIRTIANAAMGREDVIPLWFGESDLPTPRAVVEAANASLSAGDTFYGPNLGIAPLRDALTGYLARIHGADLSVDQIAVTSSGLNAILLVLSAIVDPGDEVVVVTPTWPNLIAVPRVLGAVVREVPLRLDGARFVLDLDAIVGALGPRTRAVILNSPHNPTGWRMPAADMARLVDELGRRGVWLIADEVYARILRPGADTRSFLSHFDDAGRVIVVNSFSKTWAMTGWRLGWVVAPRAFVAALERLIEFNTSCAPGFVQRGGIAALGPEGDAFVAMQAERLEAARAAAVAVLAKDPRILVPETEATFYLFPRVDGLADGEALAWRAIEHGVGIAPGEAFGDVGRGHIRLCFARDPAAIRTAADRLLAALR</sequence>
<comment type="similarity">
    <text evidence="2 7">Belongs to the class-I pyridoxal-phosphate-dependent aminotransferase family.</text>
</comment>
<evidence type="ECO:0000256" key="2">
    <source>
        <dbReference type="ARBA" id="ARBA00007441"/>
    </source>
</evidence>
<keyword evidence="5" id="KW-0663">Pyridoxal phosphate</keyword>
<comment type="catalytic activity">
    <reaction evidence="6">
        <text>L-aspartate + 2-oxoglutarate = oxaloacetate + L-glutamate</text>
        <dbReference type="Rhea" id="RHEA:21824"/>
        <dbReference type="ChEBI" id="CHEBI:16452"/>
        <dbReference type="ChEBI" id="CHEBI:16810"/>
        <dbReference type="ChEBI" id="CHEBI:29985"/>
        <dbReference type="ChEBI" id="CHEBI:29991"/>
        <dbReference type="EC" id="2.6.1.1"/>
    </reaction>
</comment>
<dbReference type="PANTHER" id="PTHR46383:SF1">
    <property type="entry name" value="ASPARTATE AMINOTRANSFERASE"/>
    <property type="match status" value="1"/>
</dbReference>
<comment type="cofactor">
    <cofactor evidence="1 7">
        <name>pyridoxal 5'-phosphate</name>
        <dbReference type="ChEBI" id="CHEBI:597326"/>
    </cofactor>
</comment>
<evidence type="ECO:0000256" key="3">
    <source>
        <dbReference type="ARBA" id="ARBA00022576"/>
    </source>
</evidence>
<dbReference type="RefSeq" id="WP_281045372.1">
    <property type="nucleotide sequence ID" value="NZ_JARYGZ010000002.1"/>
</dbReference>
<dbReference type="InterPro" id="IPR004839">
    <property type="entry name" value="Aminotransferase_I/II_large"/>
</dbReference>
<dbReference type="GO" id="GO:0008483">
    <property type="term" value="F:transaminase activity"/>
    <property type="evidence" value="ECO:0007669"/>
    <property type="project" value="UniProtKB-KW"/>
</dbReference>
<gene>
    <name evidence="9" type="ORF">QGN17_14830</name>
</gene>
<dbReference type="SUPFAM" id="SSF53383">
    <property type="entry name" value="PLP-dependent transferases"/>
    <property type="match status" value="1"/>
</dbReference>
<evidence type="ECO:0000259" key="8">
    <source>
        <dbReference type="Pfam" id="PF00155"/>
    </source>
</evidence>
<organism evidence="9 10">
    <name type="scientific">Sphingomonas oryzagri</name>
    <dbReference type="NCBI Taxonomy" id="3042314"/>
    <lineage>
        <taxon>Bacteria</taxon>
        <taxon>Pseudomonadati</taxon>
        <taxon>Pseudomonadota</taxon>
        <taxon>Alphaproteobacteria</taxon>
        <taxon>Sphingomonadales</taxon>
        <taxon>Sphingomonadaceae</taxon>
        <taxon>Sphingomonas</taxon>
    </lineage>
</organism>
<dbReference type="InterPro" id="IPR050596">
    <property type="entry name" value="AspAT/PAT-like"/>
</dbReference>
<dbReference type="CDD" id="cd00609">
    <property type="entry name" value="AAT_like"/>
    <property type="match status" value="1"/>
</dbReference>
<dbReference type="EMBL" id="JARYGZ010000002">
    <property type="protein sequence ID" value="MDH7640009.1"/>
    <property type="molecule type" value="Genomic_DNA"/>
</dbReference>
<dbReference type="Pfam" id="PF00155">
    <property type="entry name" value="Aminotran_1_2"/>
    <property type="match status" value="1"/>
</dbReference>
<dbReference type="InterPro" id="IPR004838">
    <property type="entry name" value="NHTrfase_class1_PyrdxlP-BS"/>
</dbReference>
<evidence type="ECO:0000256" key="4">
    <source>
        <dbReference type="ARBA" id="ARBA00022679"/>
    </source>
</evidence>
<dbReference type="PANTHER" id="PTHR46383">
    <property type="entry name" value="ASPARTATE AMINOTRANSFERASE"/>
    <property type="match status" value="1"/>
</dbReference>
<name>A0ABT6N4R3_9SPHN</name>
<dbReference type="InterPro" id="IPR015421">
    <property type="entry name" value="PyrdxlP-dep_Trfase_major"/>
</dbReference>